<dbReference type="InterPro" id="IPR052529">
    <property type="entry name" value="Bact_Transport_Assoc"/>
</dbReference>
<organism evidence="3 5">
    <name type="scientific">Staphylococcus petrasii</name>
    <dbReference type="NCBI Taxonomy" id="1276936"/>
    <lineage>
        <taxon>Bacteria</taxon>
        <taxon>Bacillati</taxon>
        <taxon>Bacillota</taxon>
        <taxon>Bacilli</taxon>
        <taxon>Bacillales</taxon>
        <taxon>Staphylococcaceae</taxon>
        <taxon>Staphylococcus</taxon>
    </lineage>
</organism>
<feature type="transmembrane region" description="Helical" evidence="1">
    <location>
        <begin position="93"/>
        <end position="126"/>
    </location>
</feature>
<dbReference type="Pfam" id="PF04235">
    <property type="entry name" value="DUF418"/>
    <property type="match status" value="1"/>
</dbReference>
<feature type="transmembrane region" description="Helical" evidence="1">
    <location>
        <begin position="255"/>
        <end position="275"/>
    </location>
</feature>
<feature type="transmembrane region" description="Helical" evidence="1">
    <location>
        <begin position="133"/>
        <end position="152"/>
    </location>
</feature>
<name>A0A380FVC1_9STAP</name>
<gene>
    <name evidence="4" type="ORF">BJR09_07475</name>
    <name evidence="3" type="ORF">NCTC13830_00186</name>
</gene>
<reference evidence="4 6" key="2">
    <citation type="submission" date="2019-04" db="EMBL/GenBank/DDBJ databases">
        <title>Genomic characterization of Staphylococcus petrasii strains.</title>
        <authorList>
            <person name="Vrbovska V."/>
            <person name="Kovarovic V."/>
            <person name="Maslanova I."/>
            <person name="Indrakova A."/>
            <person name="Petras P."/>
            <person name="Sedo O."/>
            <person name="Svec P."/>
            <person name="Fisarova L."/>
            <person name="Sedlacek I."/>
            <person name="Doskar J."/>
            <person name="Pantucek R."/>
        </authorList>
    </citation>
    <scope>NUCLEOTIDE SEQUENCE [LARGE SCALE GENOMIC DNA]</scope>
    <source>
        <strain evidence="4 6">P5404</strain>
    </source>
</reference>
<evidence type="ECO:0000313" key="3">
    <source>
        <dbReference type="EMBL" id="SUM42665.1"/>
    </source>
</evidence>
<feature type="domain" description="DUF418" evidence="2">
    <location>
        <begin position="182"/>
        <end position="320"/>
    </location>
</feature>
<dbReference type="InterPro" id="IPR007349">
    <property type="entry name" value="DUF418"/>
</dbReference>
<dbReference type="AlphaFoldDB" id="A0A380FVC1"/>
<accession>A0A380FVC1</accession>
<keyword evidence="1" id="KW-0472">Membrane</keyword>
<dbReference type="EMBL" id="UHDO01000001">
    <property type="protein sequence ID" value="SUM42665.1"/>
    <property type="molecule type" value="Genomic_DNA"/>
</dbReference>
<dbReference type="PANTHER" id="PTHR30590">
    <property type="entry name" value="INNER MEMBRANE PROTEIN"/>
    <property type="match status" value="1"/>
</dbReference>
<evidence type="ECO:0000256" key="1">
    <source>
        <dbReference type="SAM" id="Phobius"/>
    </source>
</evidence>
<evidence type="ECO:0000313" key="6">
    <source>
        <dbReference type="Proteomes" id="UP000297598"/>
    </source>
</evidence>
<evidence type="ECO:0000259" key="2">
    <source>
        <dbReference type="Pfam" id="PF04235"/>
    </source>
</evidence>
<dbReference type="RefSeq" id="WP_103297812.1">
    <property type="nucleotide sequence ID" value="NZ_PPQT01000034.1"/>
</dbReference>
<dbReference type="EMBL" id="SRLS01000010">
    <property type="protein sequence ID" value="TGE17083.1"/>
    <property type="molecule type" value="Genomic_DNA"/>
</dbReference>
<evidence type="ECO:0000313" key="4">
    <source>
        <dbReference type="EMBL" id="TGE17083.1"/>
    </source>
</evidence>
<feature type="transmembrane region" description="Helical" evidence="1">
    <location>
        <begin position="281"/>
        <end position="302"/>
    </location>
</feature>
<keyword evidence="1" id="KW-0812">Transmembrane</keyword>
<sequence length="325" mass="37901">MNQKRIIGLDIIRGLAIAIVLFANVREIMPIMEGEKQPHFTQIDHFIKQFFAMFIDMRFITLFTLLFGIGMGIFMNNARKKEISPIKLMFRRLIFLFVVGIPGLILILPYAQYAIYGCILMFLFLLPKARYTLWVSIVLLVANIGMTIGTPQNNNVDVMFLGVMAFGLYLSQSGIIYRFKEYKKFFMSTLAISSIVIIGALVLKQLDPHFAWYSVEDMVTPFQSIIYFVLLLFITDRKSVQRVMTPFEKLGKTAFTNFLVQMIFLDLFLTFLFPYPHPTPLQAIYIGIPILVVFILLTYWWLAHYRQGPLEMLWRKWTYKNVSQK</sequence>
<evidence type="ECO:0000313" key="5">
    <source>
        <dbReference type="Proteomes" id="UP000254047"/>
    </source>
</evidence>
<feature type="transmembrane region" description="Helical" evidence="1">
    <location>
        <begin position="158"/>
        <end position="178"/>
    </location>
</feature>
<dbReference type="PANTHER" id="PTHR30590:SF2">
    <property type="entry name" value="INNER MEMBRANE PROTEIN"/>
    <property type="match status" value="1"/>
</dbReference>
<feature type="transmembrane region" description="Helical" evidence="1">
    <location>
        <begin position="185"/>
        <end position="206"/>
    </location>
</feature>
<feature type="transmembrane region" description="Helical" evidence="1">
    <location>
        <begin position="46"/>
        <end position="73"/>
    </location>
</feature>
<keyword evidence="1" id="KW-1133">Transmembrane helix</keyword>
<dbReference type="Proteomes" id="UP000254047">
    <property type="component" value="Unassembled WGS sequence"/>
</dbReference>
<dbReference type="Proteomes" id="UP000297598">
    <property type="component" value="Unassembled WGS sequence"/>
</dbReference>
<proteinExistence type="predicted"/>
<keyword evidence="6" id="KW-1185">Reference proteome</keyword>
<dbReference type="OrthoDB" id="9807744at2"/>
<reference evidence="3 5" key="1">
    <citation type="submission" date="2018-06" db="EMBL/GenBank/DDBJ databases">
        <authorList>
            <consortium name="Pathogen Informatics"/>
            <person name="Doyle S."/>
        </authorList>
    </citation>
    <scope>NUCLEOTIDE SEQUENCE [LARGE SCALE GENOMIC DNA]</scope>
    <source>
        <strain evidence="3 5">NCTC13830</strain>
    </source>
</reference>
<feature type="transmembrane region" description="Helical" evidence="1">
    <location>
        <begin position="218"/>
        <end position="234"/>
    </location>
</feature>
<protein>
    <submittedName>
        <fullName evidence="4">DUF418 domain-containing protein</fullName>
    </submittedName>
    <submittedName>
        <fullName evidence="3">Membrane protein</fullName>
    </submittedName>
</protein>